<dbReference type="InterPro" id="IPR056288">
    <property type="entry name" value="CEP76_C"/>
</dbReference>
<feature type="compositionally biased region" description="Basic and acidic residues" evidence="1">
    <location>
        <begin position="303"/>
        <end position="321"/>
    </location>
</feature>
<keyword evidence="7" id="KW-1185">Reference proteome</keyword>
<feature type="compositionally biased region" description="Basic and acidic residues" evidence="1">
    <location>
        <begin position="145"/>
        <end position="156"/>
    </location>
</feature>
<feature type="region of interest" description="Disordered" evidence="1">
    <location>
        <begin position="130"/>
        <end position="344"/>
    </location>
</feature>
<feature type="compositionally biased region" description="Pro residues" evidence="1">
    <location>
        <begin position="160"/>
        <end position="172"/>
    </location>
</feature>
<feature type="domain" description="CC2D2A N-terminal C2" evidence="2">
    <location>
        <begin position="781"/>
        <end position="954"/>
    </location>
</feature>
<evidence type="ECO:0000259" key="2">
    <source>
        <dbReference type="Pfam" id="PF15625"/>
    </source>
</evidence>
<feature type="region of interest" description="Disordered" evidence="1">
    <location>
        <begin position="691"/>
        <end position="765"/>
    </location>
</feature>
<dbReference type="Pfam" id="PF24652">
    <property type="entry name" value="CEP76_C"/>
    <property type="match status" value="1"/>
</dbReference>
<feature type="compositionally biased region" description="Polar residues" evidence="1">
    <location>
        <begin position="790"/>
        <end position="805"/>
    </location>
</feature>
<feature type="region of interest" description="Disordered" evidence="1">
    <location>
        <begin position="59"/>
        <end position="113"/>
    </location>
</feature>
<dbReference type="InterPro" id="IPR028928">
    <property type="entry name" value="CC2D2AN-C2"/>
</dbReference>
<dbReference type="InterPro" id="IPR041510">
    <property type="entry name" value="DUF5523"/>
</dbReference>
<feature type="compositionally biased region" description="Basic and acidic residues" evidence="1">
    <location>
        <begin position="192"/>
        <end position="263"/>
    </location>
</feature>
<evidence type="ECO:0000259" key="5">
    <source>
        <dbReference type="Pfam" id="PF24656"/>
    </source>
</evidence>
<proteinExistence type="predicted"/>
<evidence type="ECO:0000313" key="7">
    <source>
        <dbReference type="Proteomes" id="UP000271974"/>
    </source>
</evidence>
<dbReference type="GO" id="GO:0035869">
    <property type="term" value="C:ciliary transition zone"/>
    <property type="evidence" value="ECO:0007669"/>
    <property type="project" value="TreeGrafter"/>
</dbReference>
<organism evidence="6 7">
    <name type="scientific">Elysia chlorotica</name>
    <name type="common">Eastern emerald elysia</name>
    <name type="synonym">Sea slug</name>
    <dbReference type="NCBI Taxonomy" id="188477"/>
    <lineage>
        <taxon>Eukaryota</taxon>
        <taxon>Metazoa</taxon>
        <taxon>Spiralia</taxon>
        <taxon>Lophotrochozoa</taxon>
        <taxon>Mollusca</taxon>
        <taxon>Gastropoda</taxon>
        <taxon>Heterobranchia</taxon>
        <taxon>Euthyneura</taxon>
        <taxon>Panpulmonata</taxon>
        <taxon>Sacoglossa</taxon>
        <taxon>Placobranchoidea</taxon>
        <taxon>Plakobranchidae</taxon>
        <taxon>Elysia</taxon>
    </lineage>
</organism>
<dbReference type="OrthoDB" id="2162143at2759"/>
<feature type="compositionally biased region" description="Basic and acidic residues" evidence="1">
    <location>
        <begin position="751"/>
        <end position="765"/>
    </location>
</feature>
<gene>
    <name evidence="6" type="ORF">EGW08_019997</name>
</gene>
<evidence type="ECO:0000256" key="1">
    <source>
        <dbReference type="SAM" id="MobiDB-lite"/>
    </source>
</evidence>
<dbReference type="STRING" id="188477.A0A433SSJ7"/>
<feature type="compositionally biased region" description="Basic and acidic residues" evidence="1">
    <location>
        <begin position="59"/>
        <end position="69"/>
    </location>
</feature>
<feature type="domain" description="Centrosomal protein of 76 kDa C-terminal" evidence="4">
    <location>
        <begin position="1619"/>
        <end position="1738"/>
    </location>
</feature>
<feature type="compositionally biased region" description="Basic and acidic residues" evidence="1">
    <location>
        <begin position="84"/>
        <end position="106"/>
    </location>
</feature>
<feature type="compositionally biased region" description="Basic residues" evidence="1">
    <location>
        <begin position="1"/>
        <end position="11"/>
    </location>
</feature>
<evidence type="ECO:0000313" key="6">
    <source>
        <dbReference type="EMBL" id="RUS72243.1"/>
    </source>
</evidence>
<feature type="domain" description="DUF5523" evidence="3">
    <location>
        <begin position="230"/>
        <end position="476"/>
    </location>
</feature>
<dbReference type="PANTHER" id="PTHR20837:SF0">
    <property type="entry name" value="COILED-COIL AND C2 DOMAIN-CONTAINING PROTEIN 2A"/>
    <property type="match status" value="1"/>
</dbReference>
<evidence type="ECO:0000259" key="4">
    <source>
        <dbReference type="Pfam" id="PF24652"/>
    </source>
</evidence>
<feature type="compositionally biased region" description="Acidic residues" evidence="1">
    <location>
        <begin position="727"/>
        <end position="740"/>
    </location>
</feature>
<accession>A0A433SSJ7</accession>
<name>A0A433SSJ7_ELYCH</name>
<evidence type="ECO:0008006" key="8">
    <source>
        <dbReference type="Google" id="ProtNLM"/>
    </source>
</evidence>
<dbReference type="PANTHER" id="PTHR20837">
    <property type="entry name" value="CENTROSOMAL PROTEIN-RELATED"/>
    <property type="match status" value="1"/>
</dbReference>
<dbReference type="InterPro" id="IPR056290">
    <property type="entry name" value="CEPT76/DRC7_peptidase-like_dom"/>
</dbReference>
<dbReference type="Pfam" id="PF17661">
    <property type="entry name" value="DUF5523"/>
    <property type="match status" value="1"/>
</dbReference>
<feature type="region of interest" description="Disordered" evidence="1">
    <location>
        <begin position="1"/>
        <end position="33"/>
    </location>
</feature>
<dbReference type="InterPro" id="IPR052434">
    <property type="entry name" value="Tectonic-like_complex_comp"/>
</dbReference>
<dbReference type="GO" id="GO:1905515">
    <property type="term" value="P:non-motile cilium assembly"/>
    <property type="evidence" value="ECO:0007669"/>
    <property type="project" value="TreeGrafter"/>
</dbReference>
<feature type="region of interest" description="Disordered" evidence="1">
    <location>
        <begin position="777"/>
        <end position="810"/>
    </location>
</feature>
<dbReference type="GO" id="GO:1904491">
    <property type="term" value="P:protein localization to ciliary transition zone"/>
    <property type="evidence" value="ECO:0007669"/>
    <property type="project" value="TreeGrafter"/>
</dbReference>
<dbReference type="EMBL" id="RQTK01001093">
    <property type="protein sequence ID" value="RUS72243.1"/>
    <property type="molecule type" value="Genomic_DNA"/>
</dbReference>
<feature type="compositionally biased region" description="Basic and acidic residues" evidence="1">
    <location>
        <begin position="329"/>
        <end position="340"/>
    </location>
</feature>
<dbReference type="Pfam" id="PF24656">
    <property type="entry name" value="CEPT76_peptidase"/>
    <property type="match status" value="1"/>
</dbReference>
<dbReference type="Proteomes" id="UP000271974">
    <property type="component" value="Unassembled WGS sequence"/>
</dbReference>
<evidence type="ECO:0000259" key="3">
    <source>
        <dbReference type="Pfam" id="PF17661"/>
    </source>
</evidence>
<feature type="domain" description="CEP76/DRC7 peptidase-like" evidence="5">
    <location>
        <begin position="1470"/>
        <end position="1586"/>
    </location>
</feature>
<dbReference type="Pfam" id="PF15625">
    <property type="entry name" value="CC2D2AN-C2"/>
    <property type="match status" value="1"/>
</dbReference>
<feature type="compositionally biased region" description="Low complexity" evidence="1">
    <location>
        <begin position="709"/>
        <end position="718"/>
    </location>
</feature>
<comment type="caution">
    <text evidence="6">The sequence shown here is derived from an EMBL/GenBank/DDBJ whole genome shotgun (WGS) entry which is preliminary data.</text>
</comment>
<reference evidence="6 7" key="1">
    <citation type="submission" date="2019-01" db="EMBL/GenBank/DDBJ databases">
        <title>A draft genome assembly of the solar-powered sea slug Elysia chlorotica.</title>
        <authorList>
            <person name="Cai H."/>
            <person name="Li Q."/>
            <person name="Fang X."/>
            <person name="Li J."/>
            <person name="Curtis N.E."/>
            <person name="Altenburger A."/>
            <person name="Shibata T."/>
            <person name="Feng M."/>
            <person name="Maeda T."/>
            <person name="Schwartz J.A."/>
            <person name="Shigenobu S."/>
            <person name="Lundholm N."/>
            <person name="Nishiyama T."/>
            <person name="Yang H."/>
            <person name="Hasebe M."/>
            <person name="Li S."/>
            <person name="Pierce S.K."/>
            <person name="Wang J."/>
        </authorList>
    </citation>
    <scope>NUCLEOTIDE SEQUENCE [LARGE SCALE GENOMIC DNA]</scope>
    <source>
        <strain evidence="6">EC2010</strain>
        <tissue evidence="6">Whole organism of an adult</tissue>
    </source>
</reference>
<protein>
    <recommendedName>
        <fullName evidence="8">C2 domain-containing protein</fullName>
    </recommendedName>
</protein>
<sequence length="1744" mass="200943">MAEKRRRRRSKEHLIEDEEQGTGVSNPTLDDETETYYQAFSQSQTEGETSAAEMIEENERAQVLKGELKSRHRRRRRELSKLTTPKDDVTGELKTVKMDSRKKLEETEQEADELAKALDDARVAADTSVLAAGAGDVEPALPSPARDKDVQEEEKVAAPVSPPQSPAPPKSPEPAEAVVAEETAPAPTLERTTSKDEGEITDRRRSTMRERMKSRLAKAKEEAETEIEKQERDERKRTLKGKKETRFEEMDEQEIAKLEERTERMRKRRIERSKQQDAMSFMPTPEQSFDFFTREWEEEPEEAEKPKEEDEVEEKEKKPDAEEPETEEERAAKEESKEETALLVDDQEYTEESYGPVAIRKAYMDDAAVIDAAEQKMLFHPSSVRAPSTEKVGGELEPRFLEDEGFYVGVKPFVADKNRSRMEDRILKESQTVKEAANWFGEDGQLIILPDPLREAPTRPTLVEDTDMHAIDTIFYKAIMREFDSRYIDGAVDGGGFYQLDVDVNSISFTHHHLFSREHVLAHKLTLLHSEHVARAKRDMAGFLTEKLSALKNSALLLQDYIASHKGEMTVVDRDNYERRLRDYKSEISQTRYLRDKEEQTDRTLLKSIIHTWRELKTLREQQKFVNTPVKLQIRKEDTDKEEDLAKWKLEMEEETFEEKEKFEEEFMRKEAVYKDQLEKYEKQALEKEEAQKRILDRNRQKKRRGSKSSKGSKASKNSQERQRAETEDDLDNDSLEEENAKDQAVIDTEPLPKPEPPEALDERTLKDQIKAKFMAQKRRPGEPKLFPELSNSATVTPSSQCTRSEQQRRDDVSKVKLYVKILFNGKEVSRTGPRPLSQDFNVNFGEIYNLKIVEWPESIKFEIYETAGFGSGRLLAELFAPIPESSVTSQSVALENVEFSSYEKIQFSHDGVGSGVAFKFEGHVPDLVTLMTSGVLNSSVAWAVGEDGLPLVPTEKFGASYKAATQIKRLDPFTAIGASGVSNLEKLLEWFKQSRLDPNDPNNKDIVYMLSGGEQTLLAPREYFRLEPLQQEFDLTTLEEIEKSLRYKIISLRDQENPIFKGYQMIPSLEREIPKDALKEYEKKQREETQMPHVKGDLEHHRAQVNLYLQKIKERVTAQYRFASHQKTLQDVVNEDTVPNITMIATSLLRLSEPRRPLRPVRKERKKVTAQALDGKEVKILINIIRASYIPVRKAVRSPGTSIARDVDGSAITDTYEDLVCPFVEVMFQRSRVRTWQGEGPNPSFNEELELILRVPNDDYSPSSLQAIEDDIFINLFDEVTVDVLEDNRERETNIHQRIEKKWLGSIKIPFSTVYFNNKIDGTFRINTPPFLLGYTYDMMQAQPGASEVETTIGRGSSYLSMFVTIEPSLSLPEPFKEKLATTEEEELIERADAWQAELERQFPKRIYKTTVMDTMGKNVFVTRYFRSIKPPPEVEACTDPQKAMEMAARYVSMIPFVADTALFPGQCDIWSTCNQFMKMLCGDEEEHAVLLTNYFLAMGKTAYLILGNAIPEGQTAYVLTCDADKYHLWNARTGESYSVHDNYCPIQSIGCLINAENIWANIQEYEKPSQMDFNLTNTSCWLSFYNKSYLNRGLASVQPAELFYFRKDKKFDSMVLELQERIEQMLKNKIMEWRSRYITRWNRHCTQIMRKLLPLLEEIHGKQIEQSHLRDLEESFKSYKVSGFPLNLPFTDMTSITEAVFSTGVHSKETSDVEFALAVYVHGYTNNVMSVWVYVASLIRLR</sequence>
<feature type="compositionally biased region" description="Low complexity" evidence="1">
    <location>
        <begin position="174"/>
        <end position="187"/>
    </location>
</feature>